<reference evidence="1" key="1">
    <citation type="journal article" date="2022" name="bioRxiv">
        <title>Sequencing and chromosome-scale assembly of the giantPleurodeles waltlgenome.</title>
        <authorList>
            <person name="Brown T."/>
            <person name="Elewa A."/>
            <person name="Iarovenko S."/>
            <person name="Subramanian E."/>
            <person name="Araus A.J."/>
            <person name="Petzold A."/>
            <person name="Susuki M."/>
            <person name="Suzuki K.-i.T."/>
            <person name="Hayashi T."/>
            <person name="Toyoda A."/>
            <person name="Oliveira C."/>
            <person name="Osipova E."/>
            <person name="Leigh N.D."/>
            <person name="Simon A."/>
            <person name="Yun M.H."/>
        </authorList>
    </citation>
    <scope>NUCLEOTIDE SEQUENCE</scope>
    <source>
        <strain evidence="1">20211129_DDA</strain>
        <tissue evidence="1">Liver</tissue>
    </source>
</reference>
<evidence type="ECO:0000313" key="2">
    <source>
        <dbReference type="Proteomes" id="UP001066276"/>
    </source>
</evidence>
<gene>
    <name evidence="1" type="ORF">NDU88_003695</name>
</gene>
<organism evidence="1 2">
    <name type="scientific">Pleurodeles waltl</name>
    <name type="common">Iberian ribbed newt</name>
    <dbReference type="NCBI Taxonomy" id="8319"/>
    <lineage>
        <taxon>Eukaryota</taxon>
        <taxon>Metazoa</taxon>
        <taxon>Chordata</taxon>
        <taxon>Craniata</taxon>
        <taxon>Vertebrata</taxon>
        <taxon>Euteleostomi</taxon>
        <taxon>Amphibia</taxon>
        <taxon>Batrachia</taxon>
        <taxon>Caudata</taxon>
        <taxon>Salamandroidea</taxon>
        <taxon>Salamandridae</taxon>
        <taxon>Pleurodelinae</taxon>
        <taxon>Pleurodeles</taxon>
    </lineage>
</organism>
<protein>
    <submittedName>
        <fullName evidence="1">Uncharacterized protein</fullName>
    </submittedName>
</protein>
<sequence>MLVDSLEFNWQSATTKALGWEALKAVTSGACMGVTYGVRCQLEATLGLQERRLAVLRGSGETLQEVREEMLQVQREVQLARDSLNRCTLRQYRLRLPREGDKSGKLLAWILRWDQELPPIL</sequence>
<evidence type="ECO:0000313" key="1">
    <source>
        <dbReference type="EMBL" id="KAJ1216089.1"/>
    </source>
</evidence>
<dbReference type="EMBL" id="JANPWB010000001">
    <property type="protein sequence ID" value="KAJ1216089.1"/>
    <property type="molecule type" value="Genomic_DNA"/>
</dbReference>
<dbReference type="AlphaFoldDB" id="A0AAV7WS17"/>
<dbReference type="Proteomes" id="UP001066276">
    <property type="component" value="Chromosome 1_1"/>
</dbReference>
<proteinExistence type="predicted"/>
<accession>A0AAV7WS17</accession>
<keyword evidence="2" id="KW-1185">Reference proteome</keyword>
<comment type="caution">
    <text evidence="1">The sequence shown here is derived from an EMBL/GenBank/DDBJ whole genome shotgun (WGS) entry which is preliminary data.</text>
</comment>
<name>A0AAV7WS17_PLEWA</name>